<sequence length="201" mass="22068">MSGPFSKMWDAMARIPSGRVGRLMYKNPKGHIPGFRLVLEKLEIGPDDVFCEVGCGGGALLKMALETASRAAGVDLSPDMAALAMEQNQEAVESGRLEVLEGDAENLPWDDESFTCLAAANVFFFLPMPEAALREFCRVLAPGGRMAVITHPAGRGRWIAERFGMRLYSNEQMQDMALVAGFTQVECTVHKRVHQLCYAVK</sequence>
<dbReference type="OrthoDB" id="5415907at2"/>
<evidence type="ECO:0000259" key="1">
    <source>
        <dbReference type="Pfam" id="PF08241"/>
    </source>
</evidence>
<dbReference type="Pfam" id="PF08241">
    <property type="entry name" value="Methyltransf_11"/>
    <property type="match status" value="1"/>
</dbReference>
<evidence type="ECO:0000313" key="3">
    <source>
        <dbReference type="Proteomes" id="UP000183994"/>
    </source>
</evidence>
<dbReference type="SUPFAM" id="SSF53335">
    <property type="entry name" value="S-adenosyl-L-methionine-dependent methyltransferases"/>
    <property type="match status" value="1"/>
</dbReference>
<evidence type="ECO:0000313" key="2">
    <source>
        <dbReference type="EMBL" id="SHI50719.1"/>
    </source>
</evidence>
<proteinExistence type="predicted"/>
<accession>A0A1M6BPR0</accession>
<keyword evidence="2" id="KW-0808">Transferase</keyword>
<dbReference type="RefSeq" id="WP_073471744.1">
    <property type="nucleotide sequence ID" value="NZ_FQZU01000001.1"/>
</dbReference>
<dbReference type="InterPro" id="IPR029063">
    <property type="entry name" value="SAM-dependent_MTases_sf"/>
</dbReference>
<dbReference type="AlphaFoldDB" id="A0A1M6BPR0"/>
<reference evidence="3" key="1">
    <citation type="submission" date="2016-11" db="EMBL/GenBank/DDBJ databases">
        <authorList>
            <person name="Varghese N."/>
            <person name="Submissions S."/>
        </authorList>
    </citation>
    <scope>NUCLEOTIDE SEQUENCE [LARGE SCALE GENOMIC DNA]</scope>
    <source>
        <strain evidence="3">DSM 16219</strain>
    </source>
</reference>
<dbReference type="CDD" id="cd02440">
    <property type="entry name" value="AdoMet_MTases"/>
    <property type="match status" value="1"/>
</dbReference>
<name>A0A1M6BPR0_9BACT</name>
<keyword evidence="2" id="KW-0489">Methyltransferase</keyword>
<dbReference type="GO" id="GO:0032259">
    <property type="term" value="P:methylation"/>
    <property type="evidence" value="ECO:0007669"/>
    <property type="project" value="UniProtKB-KW"/>
</dbReference>
<dbReference type="InterPro" id="IPR013216">
    <property type="entry name" value="Methyltransf_11"/>
</dbReference>
<dbReference type="GO" id="GO:0008757">
    <property type="term" value="F:S-adenosylmethionine-dependent methyltransferase activity"/>
    <property type="evidence" value="ECO:0007669"/>
    <property type="project" value="InterPro"/>
</dbReference>
<organism evidence="2 3">
    <name type="scientific">Desulfatibacillum alkenivorans DSM 16219</name>
    <dbReference type="NCBI Taxonomy" id="1121393"/>
    <lineage>
        <taxon>Bacteria</taxon>
        <taxon>Pseudomonadati</taxon>
        <taxon>Thermodesulfobacteriota</taxon>
        <taxon>Desulfobacteria</taxon>
        <taxon>Desulfobacterales</taxon>
        <taxon>Desulfatibacillaceae</taxon>
        <taxon>Desulfatibacillum</taxon>
    </lineage>
</organism>
<protein>
    <submittedName>
        <fullName evidence="2">Methyltransferase domain-containing protein</fullName>
    </submittedName>
</protein>
<dbReference type="STRING" id="1121393.SAMN02745216_00040"/>
<gene>
    <name evidence="2" type="ORF">SAMN02745216_00040</name>
</gene>
<dbReference type="Gene3D" id="3.40.50.150">
    <property type="entry name" value="Vaccinia Virus protein VP39"/>
    <property type="match status" value="1"/>
</dbReference>
<keyword evidence="3" id="KW-1185">Reference proteome</keyword>
<dbReference type="Proteomes" id="UP000183994">
    <property type="component" value="Unassembled WGS sequence"/>
</dbReference>
<dbReference type="PANTHER" id="PTHR43591">
    <property type="entry name" value="METHYLTRANSFERASE"/>
    <property type="match status" value="1"/>
</dbReference>
<dbReference type="EMBL" id="FQZU01000001">
    <property type="protein sequence ID" value="SHI50719.1"/>
    <property type="molecule type" value="Genomic_DNA"/>
</dbReference>
<feature type="domain" description="Methyltransferase type 11" evidence="1">
    <location>
        <begin position="52"/>
        <end position="147"/>
    </location>
</feature>